<proteinExistence type="predicted"/>
<dbReference type="InterPro" id="IPR036291">
    <property type="entry name" value="NAD(P)-bd_dom_sf"/>
</dbReference>
<dbReference type="PANTHER" id="PTHR43249">
    <property type="entry name" value="UDP-N-ACETYL-2-AMINO-2-DEOXY-D-GLUCURONATE OXIDASE"/>
    <property type="match status" value="1"/>
</dbReference>
<dbReference type="EMBL" id="JAVDWR010000004">
    <property type="protein sequence ID" value="MDR7120878.1"/>
    <property type="molecule type" value="Genomic_DNA"/>
</dbReference>
<dbReference type="Gene3D" id="3.40.50.720">
    <property type="entry name" value="NAD(P)-binding Rossmann-like Domain"/>
    <property type="match status" value="1"/>
</dbReference>
<keyword evidence="4" id="KW-1185">Reference proteome</keyword>
<dbReference type="Pfam" id="PF01408">
    <property type="entry name" value="GFO_IDH_MocA"/>
    <property type="match status" value="1"/>
</dbReference>
<reference evidence="3 4" key="1">
    <citation type="submission" date="2023-07" db="EMBL/GenBank/DDBJ databases">
        <title>Sorghum-associated microbial communities from plants grown in Nebraska, USA.</title>
        <authorList>
            <person name="Schachtman D."/>
        </authorList>
    </citation>
    <scope>NUCLEOTIDE SEQUENCE [LARGE SCALE GENOMIC DNA]</scope>
    <source>
        <strain evidence="3 4">4138</strain>
    </source>
</reference>
<organism evidence="3 4">
    <name type="scientific">Rheinheimera soli</name>
    <dbReference type="NCBI Taxonomy" id="443616"/>
    <lineage>
        <taxon>Bacteria</taxon>
        <taxon>Pseudomonadati</taxon>
        <taxon>Pseudomonadota</taxon>
        <taxon>Gammaproteobacteria</taxon>
        <taxon>Chromatiales</taxon>
        <taxon>Chromatiaceae</taxon>
        <taxon>Rheinheimera</taxon>
    </lineage>
</organism>
<dbReference type="SUPFAM" id="SSF55347">
    <property type="entry name" value="Glyceraldehyde-3-phosphate dehydrogenase-like, C-terminal domain"/>
    <property type="match status" value="1"/>
</dbReference>
<evidence type="ECO:0000259" key="1">
    <source>
        <dbReference type="Pfam" id="PF01408"/>
    </source>
</evidence>
<evidence type="ECO:0000313" key="3">
    <source>
        <dbReference type="EMBL" id="MDR7120878.1"/>
    </source>
</evidence>
<dbReference type="InterPro" id="IPR055170">
    <property type="entry name" value="GFO_IDH_MocA-like_dom"/>
</dbReference>
<dbReference type="RefSeq" id="WP_310276993.1">
    <property type="nucleotide sequence ID" value="NZ_JAVDWR010000004.1"/>
</dbReference>
<sequence>MKQIRWGIIGCGNVTELKSGPAFNKAGHSSLVAVMRRDAAKAEDYAKRHQVPRWYDDAIQLINDPEVDAVYIATPPDSHKDYALLVAEAGKICCVEKPMALNTAECIEMTHVFEQKQLPLYVAYYRRSLPRFLKIKEWLEQDLIGTPRQVQWSFSRMPNAADLAGQYNWRTDPAKAGGGYFIDLASHGLDLLLYLLGDVSDVRGISTNQQKLYAAEDAVAAVWQFQSGCLGTGFWNFAASERNDKVVIYGSKGRIEFSVFEHEPVQLFSTEQQLSLDIPHPENIQFYHIQAMVQDLLHGTGHPSTGNTALKTSWMMEQILGSDHIVNC</sequence>
<protein>
    <submittedName>
        <fullName evidence="3">Dehydrogenase</fullName>
    </submittedName>
</protein>
<feature type="domain" description="Gfo/Idh/MocA-like oxidoreductase N-terminal" evidence="1">
    <location>
        <begin position="4"/>
        <end position="124"/>
    </location>
</feature>
<dbReference type="SUPFAM" id="SSF51735">
    <property type="entry name" value="NAD(P)-binding Rossmann-fold domains"/>
    <property type="match status" value="1"/>
</dbReference>
<evidence type="ECO:0000313" key="4">
    <source>
        <dbReference type="Proteomes" id="UP001257909"/>
    </source>
</evidence>
<evidence type="ECO:0000259" key="2">
    <source>
        <dbReference type="Pfam" id="PF22725"/>
    </source>
</evidence>
<dbReference type="InterPro" id="IPR000683">
    <property type="entry name" value="Gfo/Idh/MocA-like_OxRdtase_N"/>
</dbReference>
<dbReference type="Pfam" id="PF22725">
    <property type="entry name" value="GFO_IDH_MocA_C3"/>
    <property type="match status" value="1"/>
</dbReference>
<dbReference type="Proteomes" id="UP001257909">
    <property type="component" value="Unassembled WGS sequence"/>
</dbReference>
<comment type="caution">
    <text evidence="3">The sequence shown here is derived from an EMBL/GenBank/DDBJ whole genome shotgun (WGS) entry which is preliminary data.</text>
</comment>
<dbReference type="PANTHER" id="PTHR43249:SF1">
    <property type="entry name" value="D-GLUCOSIDE 3-DEHYDROGENASE"/>
    <property type="match status" value="1"/>
</dbReference>
<gene>
    <name evidence="3" type="ORF">J2W69_001816</name>
</gene>
<dbReference type="InterPro" id="IPR052515">
    <property type="entry name" value="Gfo/Idh/MocA_Oxidoreductase"/>
</dbReference>
<accession>A0ABU1VZP7</accession>
<dbReference type="Gene3D" id="3.30.360.10">
    <property type="entry name" value="Dihydrodipicolinate Reductase, domain 2"/>
    <property type="match status" value="1"/>
</dbReference>
<feature type="domain" description="GFO/IDH/MocA-like oxidoreductase" evidence="2">
    <location>
        <begin position="132"/>
        <end position="256"/>
    </location>
</feature>
<name>A0ABU1VZP7_9GAMM</name>